<dbReference type="AlphaFoldDB" id="A0AAV4WXH6"/>
<protein>
    <submittedName>
        <fullName evidence="2">Uncharacterized protein</fullName>
    </submittedName>
</protein>
<proteinExistence type="predicted"/>
<sequence length="107" mass="12579">MTHNIILHYYGTKSNPDLSFVKDRRFANESHFGSSFEISQVSSDKELQEWSKTGSESEWSEESKSTDSEMEELEKEIQELKSVYKFRKSTRNPRIMYCRQRGHTGCT</sequence>
<evidence type="ECO:0000256" key="1">
    <source>
        <dbReference type="SAM" id="MobiDB-lite"/>
    </source>
</evidence>
<keyword evidence="3" id="KW-1185">Reference proteome</keyword>
<comment type="caution">
    <text evidence="2">The sequence shown here is derived from an EMBL/GenBank/DDBJ whole genome shotgun (WGS) entry which is preliminary data.</text>
</comment>
<feature type="region of interest" description="Disordered" evidence="1">
    <location>
        <begin position="50"/>
        <end position="71"/>
    </location>
</feature>
<name>A0AAV4WXH6_CAEEX</name>
<evidence type="ECO:0000313" key="2">
    <source>
        <dbReference type="EMBL" id="GIY86978.1"/>
    </source>
</evidence>
<organism evidence="2 3">
    <name type="scientific">Caerostris extrusa</name>
    <name type="common">Bark spider</name>
    <name type="synonym">Caerostris bankana</name>
    <dbReference type="NCBI Taxonomy" id="172846"/>
    <lineage>
        <taxon>Eukaryota</taxon>
        <taxon>Metazoa</taxon>
        <taxon>Ecdysozoa</taxon>
        <taxon>Arthropoda</taxon>
        <taxon>Chelicerata</taxon>
        <taxon>Arachnida</taxon>
        <taxon>Araneae</taxon>
        <taxon>Araneomorphae</taxon>
        <taxon>Entelegynae</taxon>
        <taxon>Araneoidea</taxon>
        <taxon>Araneidae</taxon>
        <taxon>Caerostris</taxon>
    </lineage>
</organism>
<dbReference type="Proteomes" id="UP001054945">
    <property type="component" value="Unassembled WGS sequence"/>
</dbReference>
<dbReference type="EMBL" id="BPLR01016865">
    <property type="protein sequence ID" value="GIY86978.1"/>
    <property type="molecule type" value="Genomic_DNA"/>
</dbReference>
<reference evidence="2 3" key="1">
    <citation type="submission" date="2021-06" db="EMBL/GenBank/DDBJ databases">
        <title>Caerostris extrusa draft genome.</title>
        <authorList>
            <person name="Kono N."/>
            <person name="Arakawa K."/>
        </authorList>
    </citation>
    <scope>NUCLEOTIDE SEQUENCE [LARGE SCALE GENOMIC DNA]</scope>
</reference>
<evidence type="ECO:0000313" key="3">
    <source>
        <dbReference type="Proteomes" id="UP001054945"/>
    </source>
</evidence>
<accession>A0AAV4WXH6</accession>
<gene>
    <name evidence="2" type="ORF">CEXT_470771</name>
</gene>